<dbReference type="EMBL" id="PNJD01000114">
    <property type="protein sequence ID" value="PMP97851.1"/>
    <property type="molecule type" value="Genomic_DNA"/>
</dbReference>
<feature type="domain" description="DNA/pantothenate metabolism flavoprotein C-terminal" evidence="1">
    <location>
        <begin position="4"/>
        <end position="106"/>
    </location>
</feature>
<dbReference type="SUPFAM" id="SSF102645">
    <property type="entry name" value="CoaB-like"/>
    <property type="match status" value="1"/>
</dbReference>
<name>A0A2N7QFW9_9BACT</name>
<accession>A0A2N7QFW9</accession>
<dbReference type="GO" id="GO:0003824">
    <property type="term" value="F:catalytic activity"/>
    <property type="evidence" value="ECO:0007669"/>
    <property type="project" value="UniProtKB-ARBA"/>
</dbReference>
<dbReference type="Pfam" id="PF04127">
    <property type="entry name" value="DFP"/>
    <property type="match status" value="1"/>
</dbReference>
<protein>
    <recommendedName>
        <fullName evidence="1">DNA/pantothenate metabolism flavoprotein C-terminal domain-containing protein</fullName>
    </recommendedName>
</protein>
<evidence type="ECO:0000259" key="1">
    <source>
        <dbReference type="Pfam" id="PF04127"/>
    </source>
</evidence>
<dbReference type="InterPro" id="IPR007085">
    <property type="entry name" value="DNA/pantothenate-metab_flavo_C"/>
</dbReference>
<dbReference type="GO" id="GO:0015937">
    <property type="term" value="P:coenzyme A biosynthetic process"/>
    <property type="evidence" value="ECO:0007669"/>
    <property type="project" value="UniProtKB-ARBA"/>
</dbReference>
<organism evidence="2 3">
    <name type="scientific">Thermodesulfobacterium geofontis</name>
    <dbReference type="NCBI Taxonomy" id="1295609"/>
    <lineage>
        <taxon>Bacteria</taxon>
        <taxon>Pseudomonadati</taxon>
        <taxon>Thermodesulfobacteriota</taxon>
        <taxon>Thermodesulfobacteria</taxon>
        <taxon>Thermodesulfobacteriales</taxon>
        <taxon>Thermodesulfobacteriaceae</taxon>
        <taxon>Thermodesulfobacterium</taxon>
    </lineage>
</organism>
<dbReference type="Gene3D" id="3.40.50.10300">
    <property type="entry name" value="CoaB-like"/>
    <property type="match status" value="1"/>
</dbReference>
<dbReference type="AlphaFoldDB" id="A0A2N7QFW9"/>
<evidence type="ECO:0000313" key="2">
    <source>
        <dbReference type="EMBL" id="PMP97851.1"/>
    </source>
</evidence>
<reference evidence="2 3" key="1">
    <citation type="submission" date="2018-01" db="EMBL/GenBank/DDBJ databases">
        <title>Metagenomic assembled genomes from two thermal pools in the Uzon Caldera, Kamchatka, Russia.</title>
        <authorList>
            <person name="Wilkins L."/>
            <person name="Ettinger C."/>
        </authorList>
    </citation>
    <scope>NUCLEOTIDE SEQUENCE [LARGE SCALE GENOMIC DNA]</scope>
    <source>
        <strain evidence="2">ARK-04</strain>
    </source>
</reference>
<evidence type="ECO:0000313" key="3">
    <source>
        <dbReference type="Proteomes" id="UP000235619"/>
    </source>
</evidence>
<gene>
    <name evidence="2" type="ORF">C0169_01840</name>
</gene>
<sequence>MPFKGKLKKKEGFTIELELTIDIAKTLNSYKSEKQITIGFALEEEKELVNYGKKEKKEKFFDFLVANPLETVGKDESDYIIFTPKESLEFKNLPKSQLAKVLFDLIGS</sequence>
<dbReference type="InterPro" id="IPR035929">
    <property type="entry name" value="CoaB-like_sf"/>
</dbReference>
<proteinExistence type="predicted"/>
<comment type="caution">
    <text evidence="2">The sequence shown here is derived from an EMBL/GenBank/DDBJ whole genome shotgun (WGS) entry which is preliminary data.</text>
</comment>
<dbReference type="Proteomes" id="UP000235619">
    <property type="component" value="Unassembled WGS sequence"/>
</dbReference>